<dbReference type="GeneID" id="63835784"/>
<evidence type="ECO:0000313" key="2">
    <source>
        <dbReference type="EMBL" id="KAF3771206.1"/>
    </source>
</evidence>
<feature type="compositionally biased region" description="Polar residues" evidence="1">
    <location>
        <begin position="84"/>
        <end position="100"/>
    </location>
</feature>
<feature type="region of interest" description="Disordered" evidence="1">
    <location>
        <begin position="164"/>
        <end position="195"/>
    </location>
</feature>
<dbReference type="EMBL" id="MU032344">
    <property type="protein sequence ID" value="KAF3771206.1"/>
    <property type="molecule type" value="Genomic_DNA"/>
</dbReference>
<keyword evidence="3" id="KW-1185">Reference proteome</keyword>
<organism evidence="2 3">
    <name type="scientific">Cryphonectria parasitica (strain ATCC 38755 / EP155)</name>
    <dbReference type="NCBI Taxonomy" id="660469"/>
    <lineage>
        <taxon>Eukaryota</taxon>
        <taxon>Fungi</taxon>
        <taxon>Dikarya</taxon>
        <taxon>Ascomycota</taxon>
        <taxon>Pezizomycotina</taxon>
        <taxon>Sordariomycetes</taxon>
        <taxon>Sordariomycetidae</taxon>
        <taxon>Diaporthales</taxon>
        <taxon>Cryphonectriaceae</taxon>
        <taxon>Cryphonectria-Endothia species complex</taxon>
        <taxon>Cryphonectria</taxon>
    </lineage>
</organism>
<comment type="caution">
    <text evidence="2">The sequence shown here is derived from an EMBL/GenBank/DDBJ whole genome shotgun (WGS) entry which is preliminary data.</text>
</comment>
<feature type="region of interest" description="Disordered" evidence="1">
    <location>
        <begin position="281"/>
        <end position="301"/>
    </location>
</feature>
<feature type="compositionally biased region" description="Polar residues" evidence="1">
    <location>
        <begin position="176"/>
        <end position="188"/>
    </location>
</feature>
<proteinExistence type="predicted"/>
<protein>
    <submittedName>
        <fullName evidence="2">Uncharacterized protein</fullName>
    </submittedName>
</protein>
<reference evidence="2" key="1">
    <citation type="journal article" date="2020" name="Phytopathology">
        <title>Genome sequence of the chestnut blight fungus Cryphonectria parasitica EP155: A fundamental resource for an archetypical invasive plant pathogen.</title>
        <authorList>
            <person name="Crouch J.A."/>
            <person name="Dawe A."/>
            <person name="Aerts A."/>
            <person name="Barry K."/>
            <person name="Churchill A.C.L."/>
            <person name="Grimwood J."/>
            <person name="Hillman B."/>
            <person name="Milgroom M.G."/>
            <person name="Pangilinan J."/>
            <person name="Smith M."/>
            <person name="Salamov A."/>
            <person name="Schmutz J."/>
            <person name="Yadav J."/>
            <person name="Grigoriev I.V."/>
            <person name="Nuss D."/>
        </authorList>
    </citation>
    <scope>NUCLEOTIDE SEQUENCE</scope>
    <source>
        <strain evidence="2">EP155</strain>
    </source>
</reference>
<feature type="region of interest" description="Disordered" evidence="1">
    <location>
        <begin position="231"/>
        <end position="266"/>
    </location>
</feature>
<feature type="compositionally biased region" description="Polar residues" evidence="1">
    <location>
        <begin position="254"/>
        <end position="266"/>
    </location>
</feature>
<evidence type="ECO:0000313" key="3">
    <source>
        <dbReference type="Proteomes" id="UP000803844"/>
    </source>
</evidence>
<dbReference type="AlphaFoldDB" id="A0A9P4YDY8"/>
<feature type="compositionally biased region" description="Basic and acidic residues" evidence="1">
    <location>
        <begin position="1"/>
        <end position="16"/>
    </location>
</feature>
<evidence type="ECO:0000256" key="1">
    <source>
        <dbReference type="SAM" id="MobiDB-lite"/>
    </source>
</evidence>
<sequence length="301" mass="31648">MSARPSEAKSLQHPDTRAAGSMQSRIHAGRTSESLSAGPATDALHDFNLRNSRTVAMNATLEPPRSPSGPDALPSSLTAAFLSYSPQRYDSSHDQSMSVSPPTPIVNLPPGDSTPQRVDSGYEEHHDHYKSPSFRPSNPLQIPTDSLYIQHSALSPIADGSHTTLNADGLQDSHRSSNLPLSRKSSAPSLKPLSRTPSIKSAAFGLGFGSAASSRVPSPIITAMGDVTPLPSPLLSGDSPGPWKRLHGRPPSRDASSQQLPTIMSESVLVTSNGESIASAVANQSKRKSLAKPSDAPGEDS</sequence>
<gene>
    <name evidence="2" type="ORF">M406DRAFT_286089</name>
</gene>
<dbReference type="Proteomes" id="UP000803844">
    <property type="component" value="Unassembled WGS sequence"/>
</dbReference>
<dbReference type="RefSeq" id="XP_040782167.1">
    <property type="nucleotide sequence ID" value="XM_040918655.1"/>
</dbReference>
<feature type="compositionally biased region" description="Basic and acidic residues" evidence="1">
    <location>
        <begin position="120"/>
        <end position="130"/>
    </location>
</feature>
<feature type="compositionally biased region" description="Low complexity" evidence="1">
    <location>
        <begin position="233"/>
        <end position="242"/>
    </location>
</feature>
<feature type="compositionally biased region" description="Polar residues" evidence="1">
    <location>
        <begin position="134"/>
        <end position="143"/>
    </location>
</feature>
<feature type="non-terminal residue" evidence="2">
    <location>
        <position position="301"/>
    </location>
</feature>
<accession>A0A9P4YDY8</accession>
<dbReference type="OrthoDB" id="410920at2759"/>
<name>A0A9P4YDY8_CRYP1</name>
<feature type="region of interest" description="Disordered" evidence="1">
    <location>
        <begin position="1"/>
        <end position="143"/>
    </location>
</feature>